<keyword evidence="2" id="KW-0378">Hydrolase</keyword>
<evidence type="ECO:0000313" key="5">
    <source>
        <dbReference type="Proteomes" id="UP000180098"/>
    </source>
</evidence>
<sequence length="173" mass="19454">MNVKEHLGGIGPVKREKYHRALGVYGICENNGKLLVVNKTVGPYKSRFDLPGGSLEVGESLTEGLGREFFEETGFAIKVRRNLGVIDFMLPWQWRNVTHLHHIAAFYSVQLVSGGVNEPNQVEGQDANGALWISKEEVTSDNVSPLVVKAFQWLETRSLGLEVERFESWDVRE</sequence>
<feature type="domain" description="Nudix hydrolase" evidence="3">
    <location>
        <begin position="17"/>
        <end position="155"/>
    </location>
</feature>
<keyword evidence="5" id="KW-1185">Reference proteome</keyword>
<organism evidence="4 5">
    <name type="scientific">Anaerobacillus arseniciselenatis</name>
    <dbReference type="NCBI Taxonomy" id="85682"/>
    <lineage>
        <taxon>Bacteria</taxon>
        <taxon>Bacillati</taxon>
        <taxon>Bacillota</taxon>
        <taxon>Bacilli</taxon>
        <taxon>Bacillales</taxon>
        <taxon>Bacillaceae</taxon>
        <taxon>Anaerobacillus</taxon>
    </lineage>
</organism>
<dbReference type="Proteomes" id="UP000180098">
    <property type="component" value="Unassembled WGS sequence"/>
</dbReference>
<dbReference type="InterPro" id="IPR000086">
    <property type="entry name" value="NUDIX_hydrolase_dom"/>
</dbReference>
<dbReference type="PROSITE" id="PS00893">
    <property type="entry name" value="NUDIX_BOX"/>
    <property type="match status" value="1"/>
</dbReference>
<dbReference type="Gene3D" id="3.90.79.10">
    <property type="entry name" value="Nucleoside Triphosphate Pyrophosphohydrolase"/>
    <property type="match status" value="1"/>
</dbReference>
<dbReference type="PANTHER" id="PTHR43736">
    <property type="entry name" value="ADP-RIBOSE PYROPHOSPHATASE"/>
    <property type="match status" value="1"/>
</dbReference>
<dbReference type="AlphaFoldDB" id="A0A1S2LTA3"/>
<comment type="caution">
    <text evidence="4">The sequence shown here is derived from an EMBL/GenBank/DDBJ whole genome shotgun (WGS) entry which is preliminary data.</text>
</comment>
<comment type="similarity">
    <text evidence="1">Belongs to the Nudix hydrolase family.</text>
</comment>
<dbReference type="PANTHER" id="PTHR43736:SF1">
    <property type="entry name" value="DIHYDRONEOPTERIN TRIPHOSPHATE DIPHOSPHATASE"/>
    <property type="match status" value="1"/>
</dbReference>
<dbReference type="OrthoDB" id="369191at2"/>
<proteinExistence type="inferred from homology"/>
<accession>A0A1S2LTA3</accession>
<gene>
    <name evidence="4" type="ORF">BKP35_00740</name>
</gene>
<reference evidence="4 5" key="1">
    <citation type="submission" date="2016-10" db="EMBL/GenBank/DDBJ databases">
        <title>Draft genome sequences of four alkaliphilic bacteria belonging to the Anaerobacillus genus.</title>
        <authorList>
            <person name="Bassil N.M."/>
            <person name="Lloyd J.R."/>
        </authorList>
    </citation>
    <scope>NUCLEOTIDE SEQUENCE [LARGE SCALE GENOMIC DNA]</scope>
    <source>
        <strain evidence="4 5">DSM 15340</strain>
    </source>
</reference>
<protein>
    <submittedName>
        <fullName evidence="4">DNA mismatch repair protein MutT</fullName>
    </submittedName>
</protein>
<dbReference type="SUPFAM" id="SSF55811">
    <property type="entry name" value="Nudix"/>
    <property type="match status" value="1"/>
</dbReference>
<dbReference type="Pfam" id="PF00293">
    <property type="entry name" value="NUDIX"/>
    <property type="match status" value="1"/>
</dbReference>
<dbReference type="GO" id="GO:0016787">
    <property type="term" value="F:hydrolase activity"/>
    <property type="evidence" value="ECO:0007669"/>
    <property type="project" value="UniProtKB-KW"/>
</dbReference>
<evidence type="ECO:0000313" key="4">
    <source>
        <dbReference type="EMBL" id="OIJ15554.1"/>
    </source>
</evidence>
<name>A0A1S2LTA3_9BACI</name>
<dbReference type="InterPro" id="IPR015797">
    <property type="entry name" value="NUDIX_hydrolase-like_dom_sf"/>
</dbReference>
<dbReference type="PROSITE" id="PS51462">
    <property type="entry name" value="NUDIX"/>
    <property type="match status" value="1"/>
</dbReference>
<dbReference type="CDD" id="cd04686">
    <property type="entry name" value="NUDIX_Hydrolase"/>
    <property type="match status" value="1"/>
</dbReference>
<dbReference type="EMBL" id="MLQQ01000001">
    <property type="protein sequence ID" value="OIJ15554.1"/>
    <property type="molecule type" value="Genomic_DNA"/>
</dbReference>
<dbReference type="InterPro" id="IPR020084">
    <property type="entry name" value="NUDIX_hydrolase_CS"/>
</dbReference>
<evidence type="ECO:0000256" key="2">
    <source>
        <dbReference type="ARBA" id="ARBA00022801"/>
    </source>
</evidence>
<evidence type="ECO:0000259" key="3">
    <source>
        <dbReference type="PROSITE" id="PS51462"/>
    </source>
</evidence>
<evidence type="ECO:0000256" key="1">
    <source>
        <dbReference type="ARBA" id="ARBA00005582"/>
    </source>
</evidence>